<keyword evidence="5 6" id="KW-0472">Membrane</keyword>
<accession>A0A6N9YHA8</accession>
<dbReference type="Pfam" id="PF07690">
    <property type="entry name" value="MFS_1"/>
    <property type="match status" value="1"/>
</dbReference>
<feature type="transmembrane region" description="Helical" evidence="6">
    <location>
        <begin position="101"/>
        <end position="134"/>
    </location>
</feature>
<evidence type="ECO:0000313" key="8">
    <source>
        <dbReference type="Proteomes" id="UP000469185"/>
    </source>
</evidence>
<keyword evidence="3 6" id="KW-0812">Transmembrane</keyword>
<reference evidence="7 8" key="1">
    <citation type="submission" date="2020-02" db="EMBL/GenBank/DDBJ databases">
        <authorList>
            <person name="Li X.-J."/>
            <person name="Feng X.-M."/>
        </authorList>
    </citation>
    <scope>NUCLEOTIDE SEQUENCE [LARGE SCALE GENOMIC DNA]</scope>
    <source>
        <strain evidence="7 8">CGMCC 4.7225</strain>
    </source>
</reference>
<feature type="transmembrane region" description="Helical" evidence="6">
    <location>
        <begin position="169"/>
        <end position="189"/>
    </location>
</feature>
<evidence type="ECO:0000256" key="1">
    <source>
        <dbReference type="ARBA" id="ARBA00004651"/>
    </source>
</evidence>
<evidence type="ECO:0000256" key="3">
    <source>
        <dbReference type="ARBA" id="ARBA00022692"/>
    </source>
</evidence>
<feature type="transmembrane region" description="Helical" evidence="6">
    <location>
        <begin position="21"/>
        <end position="39"/>
    </location>
</feature>
<dbReference type="GO" id="GO:0022857">
    <property type="term" value="F:transmembrane transporter activity"/>
    <property type="evidence" value="ECO:0007669"/>
    <property type="project" value="InterPro"/>
</dbReference>
<dbReference type="EMBL" id="JAAGOB010000002">
    <property type="protein sequence ID" value="NED94310.1"/>
    <property type="molecule type" value="Genomic_DNA"/>
</dbReference>
<feature type="transmembrane region" description="Helical" evidence="6">
    <location>
        <begin position="370"/>
        <end position="389"/>
    </location>
</feature>
<dbReference type="Gene3D" id="1.20.1250.20">
    <property type="entry name" value="MFS general substrate transporter like domains"/>
    <property type="match status" value="1"/>
</dbReference>
<keyword evidence="2" id="KW-1003">Cell membrane</keyword>
<feature type="transmembrane region" description="Helical" evidence="6">
    <location>
        <begin position="251"/>
        <end position="271"/>
    </location>
</feature>
<dbReference type="RefSeq" id="WP_163816044.1">
    <property type="nucleotide sequence ID" value="NZ_JAAGOB010000002.1"/>
</dbReference>
<dbReference type="SUPFAM" id="SSF103473">
    <property type="entry name" value="MFS general substrate transporter"/>
    <property type="match status" value="1"/>
</dbReference>
<feature type="transmembrane region" description="Helical" evidence="6">
    <location>
        <begin position="77"/>
        <end position="95"/>
    </location>
</feature>
<dbReference type="InterPro" id="IPR011701">
    <property type="entry name" value="MFS"/>
</dbReference>
<dbReference type="PANTHER" id="PTHR23513:SF11">
    <property type="entry name" value="STAPHYLOFERRIN A TRANSPORTER"/>
    <property type="match status" value="1"/>
</dbReference>
<feature type="transmembrane region" description="Helical" evidence="6">
    <location>
        <begin position="146"/>
        <end position="163"/>
    </location>
</feature>
<feature type="transmembrane region" description="Helical" evidence="6">
    <location>
        <begin position="340"/>
        <end position="364"/>
    </location>
</feature>
<sequence>MKALHASAGRRLPPAYVGAAFFARMAAEGAPVVIVLLALHRTGEAWLGGLLVAAATLPHVITGPLAGRVRDRTGHPVAVTVAAALIVAAALAALAGTTGVAAWPVVALFAVIAGTVEPLLLGGLSSLIGALVPADRRHTAHAVDAATYNVAGIAGPAAGAAIATVASPAIALVSLAAAAALGAGFAAGLPRLPGPSAGAESAGWADGFRWIWRTPILRTTTVVTTLAHGGLGGLAVVAPILAVHLGASENVGGLFISVFAAGAAAGSLAISHPSARRLAPVPVVLTSLAVMAGGLALGAVASSVAVAACGFAIAGLADGPLLTTTLHVRTMTSPAPVRTQVFMVGASLKLTFSAVGAAAFGLLADVGGPTLLAVAAVVVVASILPGLGARNHAITDRRSHGRVTT</sequence>
<name>A0A6N9YHA8_9ACTN</name>
<evidence type="ECO:0000313" key="7">
    <source>
        <dbReference type="EMBL" id="NED94310.1"/>
    </source>
</evidence>
<evidence type="ECO:0000256" key="5">
    <source>
        <dbReference type="ARBA" id="ARBA00023136"/>
    </source>
</evidence>
<comment type="subcellular location">
    <subcellularLocation>
        <location evidence="1">Cell membrane</location>
        <topology evidence="1">Multi-pass membrane protein</topology>
    </subcellularLocation>
</comment>
<keyword evidence="4 6" id="KW-1133">Transmembrane helix</keyword>
<proteinExistence type="predicted"/>
<dbReference type="PANTHER" id="PTHR23513">
    <property type="entry name" value="INTEGRAL MEMBRANE EFFLUX PROTEIN-RELATED"/>
    <property type="match status" value="1"/>
</dbReference>
<evidence type="ECO:0000256" key="6">
    <source>
        <dbReference type="SAM" id="Phobius"/>
    </source>
</evidence>
<dbReference type="AlphaFoldDB" id="A0A6N9YHA8"/>
<feature type="transmembrane region" description="Helical" evidence="6">
    <location>
        <begin position="222"/>
        <end position="245"/>
    </location>
</feature>
<feature type="transmembrane region" description="Helical" evidence="6">
    <location>
        <begin position="45"/>
        <end position="65"/>
    </location>
</feature>
<protein>
    <submittedName>
        <fullName evidence="7">MFS transporter</fullName>
    </submittedName>
</protein>
<evidence type="ECO:0000256" key="4">
    <source>
        <dbReference type="ARBA" id="ARBA00022989"/>
    </source>
</evidence>
<keyword evidence="8" id="KW-1185">Reference proteome</keyword>
<comment type="caution">
    <text evidence="7">The sequence shown here is derived from an EMBL/GenBank/DDBJ whole genome shotgun (WGS) entry which is preliminary data.</text>
</comment>
<organism evidence="7 8">
    <name type="scientific">Phytoactinopolyspora alkaliphila</name>
    <dbReference type="NCBI Taxonomy" id="1783498"/>
    <lineage>
        <taxon>Bacteria</taxon>
        <taxon>Bacillati</taxon>
        <taxon>Actinomycetota</taxon>
        <taxon>Actinomycetes</taxon>
        <taxon>Jiangellales</taxon>
        <taxon>Jiangellaceae</taxon>
        <taxon>Phytoactinopolyspora</taxon>
    </lineage>
</organism>
<feature type="transmembrane region" description="Helical" evidence="6">
    <location>
        <begin position="278"/>
        <end position="299"/>
    </location>
</feature>
<dbReference type="GO" id="GO:0005886">
    <property type="term" value="C:plasma membrane"/>
    <property type="evidence" value="ECO:0007669"/>
    <property type="project" value="UniProtKB-SubCell"/>
</dbReference>
<dbReference type="InterPro" id="IPR036259">
    <property type="entry name" value="MFS_trans_sf"/>
</dbReference>
<feature type="transmembrane region" description="Helical" evidence="6">
    <location>
        <begin position="305"/>
        <end position="328"/>
    </location>
</feature>
<gene>
    <name evidence="7" type="ORF">G1H11_03190</name>
</gene>
<evidence type="ECO:0000256" key="2">
    <source>
        <dbReference type="ARBA" id="ARBA00022475"/>
    </source>
</evidence>
<dbReference type="Proteomes" id="UP000469185">
    <property type="component" value="Unassembled WGS sequence"/>
</dbReference>